<evidence type="ECO:0000313" key="2">
    <source>
        <dbReference type="WBParaSite" id="jg15765"/>
    </source>
</evidence>
<keyword evidence="1" id="KW-1185">Reference proteome</keyword>
<organism evidence="1 2">
    <name type="scientific">Ditylenchus dipsaci</name>
    <dbReference type="NCBI Taxonomy" id="166011"/>
    <lineage>
        <taxon>Eukaryota</taxon>
        <taxon>Metazoa</taxon>
        <taxon>Ecdysozoa</taxon>
        <taxon>Nematoda</taxon>
        <taxon>Chromadorea</taxon>
        <taxon>Rhabditida</taxon>
        <taxon>Tylenchina</taxon>
        <taxon>Tylenchomorpha</taxon>
        <taxon>Sphaerularioidea</taxon>
        <taxon>Anguinidae</taxon>
        <taxon>Anguininae</taxon>
        <taxon>Ditylenchus</taxon>
    </lineage>
</organism>
<accession>A0A915D5E9</accession>
<sequence length="91" mass="10310">MVASLCPIEAGTLQHRVKSEDAGNSADHYYYPDSNLSLWLVGQQLTQPAWSARFPTQAHTHGQTEAASQQTDTFFSNSRIEYLARRKRKLE</sequence>
<dbReference type="Proteomes" id="UP000887574">
    <property type="component" value="Unplaced"/>
</dbReference>
<dbReference type="AlphaFoldDB" id="A0A915D5E9"/>
<protein>
    <submittedName>
        <fullName evidence="2">Uncharacterized protein</fullName>
    </submittedName>
</protein>
<proteinExistence type="predicted"/>
<evidence type="ECO:0000313" key="1">
    <source>
        <dbReference type="Proteomes" id="UP000887574"/>
    </source>
</evidence>
<reference evidence="2" key="1">
    <citation type="submission" date="2022-11" db="UniProtKB">
        <authorList>
            <consortium name="WormBaseParasite"/>
        </authorList>
    </citation>
    <scope>IDENTIFICATION</scope>
</reference>
<dbReference type="WBParaSite" id="jg15765">
    <property type="protein sequence ID" value="jg15765"/>
    <property type="gene ID" value="jg15765"/>
</dbReference>
<name>A0A915D5E9_9BILA</name>